<keyword evidence="4" id="KW-1185">Reference proteome</keyword>
<evidence type="ECO:0000256" key="1">
    <source>
        <dbReference type="ARBA" id="ARBA00007689"/>
    </source>
</evidence>
<reference evidence="3 4" key="1">
    <citation type="journal article" date="2008" name="Int. J. Syst. Evol. Microbiol.">
        <title>Tessaracoccus flavescens sp. nov., isolated from marine sediment.</title>
        <authorList>
            <person name="Lee D.W."/>
            <person name="Lee S.D."/>
        </authorList>
    </citation>
    <scope>NUCLEOTIDE SEQUENCE [LARGE SCALE GENOMIC DNA]</scope>
    <source>
        <strain evidence="3 4">SST-39T</strain>
    </source>
</reference>
<dbReference type="EMBL" id="CP019607">
    <property type="protein sequence ID" value="AQP49934.1"/>
    <property type="molecule type" value="Genomic_DNA"/>
</dbReference>
<name>A0A1Q2CV00_9ACTN</name>
<gene>
    <name evidence="3" type="ORF">BW733_02880</name>
</gene>
<dbReference type="STRING" id="399497.BW733_02880"/>
<protein>
    <recommendedName>
        <fullName evidence="2">YCII-related domain-containing protein</fullName>
    </recommendedName>
</protein>
<dbReference type="InterPro" id="IPR011008">
    <property type="entry name" value="Dimeric_a/b-barrel"/>
</dbReference>
<dbReference type="Pfam" id="PF03795">
    <property type="entry name" value="YCII"/>
    <property type="match status" value="1"/>
</dbReference>
<dbReference type="Proteomes" id="UP000188235">
    <property type="component" value="Chromosome"/>
</dbReference>
<feature type="domain" description="YCII-related" evidence="2">
    <location>
        <begin position="3"/>
        <end position="86"/>
    </location>
</feature>
<proteinExistence type="inferred from homology"/>
<dbReference type="OrthoDB" id="8968203at2"/>
<evidence type="ECO:0000313" key="4">
    <source>
        <dbReference type="Proteomes" id="UP000188235"/>
    </source>
</evidence>
<dbReference type="Gene3D" id="3.30.70.1060">
    <property type="entry name" value="Dimeric alpha+beta barrel"/>
    <property type="match status" value="1"/>
</dbReference>
<comment type="similarity">
    <text evidence="1">Belongs to the YciI family.</text>
</comment>
<evidence type="ECO:0000313" key="3">
    <source>
        <dbReference type="EMBL" id="AQP49934.1"/>
    </source>
</evidence>
<accession>A0A1Q2CV00</accession>
<dbReference type="InterPro" id="IPR005545">
    <property type="entry name" value="YCII"/>
</dbReference>
<evidence type="ECO:0000259" key="2">
    <source>
        <dbReference type="Pfam" id="PF03795"/>
    </source>
</evidence>
<dbReference type="KEGG" id="tfa:BW733_02880"/>
<dbReference type="RefSeq" id="WP_077347723.1">
    <property type="nucleotide sequence ID" value="NZ_CP019607.1"/>
</dbReference>
<dbReference type="SUPFAM" id="SSF54909">
    <property type="entry name" value="Dimeric alpha+beta barrel"/>
    <property type="match status" value="1"/>
</dbReference>
<sequence>MSYFAVHYRYVQDADALDLVRPRHREYLASLVGDTLVASGPYPEAAVPSALLIFNAESRDRIVGQLNADPFWREGLIAERVIEPWNPVIGSLA</sequence>
<organism evidence="3 4">
    <name type="scientific">Tessaracoccus flavescens</name>
    <dbReference type="NCBI Taxonomy" id="399497"/>
    <lineage>
        <taxon>Bacteria</taxon>
        <taxon>Bacillati</taxon>
        <taxon>Actinomycetota</taxon>
        <taxon>Actinomycetes</taxon>
        <taxon>Propionibacteriales</taxon>
        <taxon>Propionibacteriaceae</taxon>
        <taxon>Tessaracoccus</taxon>
    </lineage>
</organism>
<dbReference type="AlphaFoldDB" id="A0A1Q2CV00"/>